<gene>
    <name evidence="1" type="ORF">PGT21_034647</name>
</gene>
<keyword evidence="2" id="KW-1185">Reference proteome</keyword>
<evidence type="ECO:0000313" key="2">
    <source>
        <dbReference type="Proteomes" id="UP000324748"/>
    </source>
</evidence>
<evidence type="ECO:0000313" key="1">
    <source>
        <dbReference type="EMBL" id="KAA1069866.1"/>
    </source>
</evidence>
<dbReference type="PANTHER" id="PTHR34863">
    <property type="entry name" value="EXPRESSED PROTEIN"/>
    <property type="match status" value="1"/>
</dbReference>
<organism evidence="1 2">
    <name type="scientific">Puccinia graminis f. sp. tritici</name>
    <dbReference type="NCBI Taxonomy" id="56615"/>
    <lineage>
        <taxon>Eukaryota</taxon>
        <taxon>Fungi</taxon>
        <taxon>Dikarya</taxon>
        <taxon>Basidiomycota</taxon>
        <taxon>Pucciniomycotina</taxon>
        <taxon>Pucciniomycetes</taxon>
        <taxon>Pucciniales</taxon>
        <taxon>Pucciniaceae</taxon>
        <taxon>Puccinia</taxon>
    </lineage>
</organism>
<comment type="caution">
    <text evidence="1">The sequence shown here is derived from an EMBL/GenBank/DDBJ whole genome shotgun (WGS) entry which is preliminary data.</text>
</comment>
<accession>A0A5B0M0K9</accession>
<protein>
    <submittedName>
        <fullName evidence="1">Uncharacterized protein</fullName>
    </submittedName>
</protein>
<dbReference type="OrthoDB" id="2564822at2759"/>
<reference evidence="1 2" key="1">
    <citation type="submission" date="2019-05" db="EMBL/GenBank/DDBJ databases">
        <title>Emergence of the Ug99 lineage of the wheat stem rust pathogen through somatic hybridization.</title>
        <authorList>
            <person name="Li F."/>
            <person name="Upadhyaya N.M."/>
            <person name="Sperschneider J."/>
            <person name="Matny O."/>
            <person name="Nguyen-Phuc H."/>
            <person name="Mago R."/>
            <person name="Raley C."/>
            <person name="Miller M.E."/>
            <person name="Silverstein K.A.T."/>
            <person name="Henningsen E."/>
            <person name="Hirsch C.D."/>
            <person name="Visser B."/>
            <person name="Pretorius Z.A."/>
            <person name="Steffenson B.J."/>
            <person name="Schwessinger B."/>
            <person name="Dodds P.N."/>
            <person name="Figueroa M."/>
        </authorList>
    </citation>
    <scope>NUCLEOTIDE SEQUENCE [LARGE SCALE GENOMIC DNA]</scope>
    <source>
        <strain evidence="1">21-0</strain>
    </source>
</reference>
<proteinExistence type="predicted"/>
<dbReference type="EMBL" id="VSWC01000183">
    <property type="protein sequence ID" value="KAA1069866.1"/>
    <property type="molecule type" value="Genomic_DNA"/>
</dbReference>
<sequence>MKTQRVNLMGGAHEVSNVGYSSYKIVIIKCKLFLKVHCRKEMDDFDVDLWNVNVAPKDLLENYCLRDSLVRLLSLAPSITDHKRYEKWVFVGKCGFYICIPAKDKEKFFKHLIELGELRLYMAEYEKIVIAAAQSILASPLVRVMVASGITQVRLNAFGMKSKLEDAEHNYASDLANVGSHNWVDIGVTHKTKGIPLFKLINKSANTKLYPMLLDLGKVYGTVSFKDIEKIKVYSCLVHALKSTSAKHLSYGPTNTWTWHTQIQLKRKP</sequence>
<dbReference type="Proteomes" id="UP000324748">
    <property type="component" value="Unassembled WGS sequence"/>
</dbReference>
<name>A0A5B0M0K9_PUCGR</name>
<dbReference type="PANTHER" id="PTHR34863:SF1">
    <property type="entry name" value="OTU DOMAIN-CONTAINING PROTEIN"/>
    <property type="match status" value="1"/>
</dbReference>
<dbReference type="AlphaFoldDB" id="A0A5B0M0K9"/>